<protein>
    <recommendedName>
        <fullName evidence="3">Peptidase M12B propeptide domain-containing protein</fullName>
    </recommendedName>
</protein>
<organism evidence="1 2">
    <name type="scientific">Rotaria magnacalcarata</name>
    <dbReference type="NCBI Taxonomy" id="392030"/>
    <lineage>
        <taxon>Eukaryota</taxon>
        <taxon>Metazoa</taxon>
        <taxon>Spiralia</taxon>
        <taxon>Gnathifera</taxon>
        <taxon>Rotifera</taxon>
        <taxon>Eurotatoria</taxon>
        <taxon>Bdelloidea</taxon>
        <taxon>Philodinida</taxon>
        <taxon>Philodinidae</taxon>
        <taxon>Rotaria</taxon>
    </lineage>
</organism>
<accession>A0A8S3K3W0</accession>
<dbReference type="AlphaFoldDB" id="A0A8S3K3W0"/>
<gene>
    <name evidence="1" type="ORF">SMN809_LOCUS85127</name>
</gene>
<feature type="non-terminal residue" evidence="1">
    <location>
        <position position="123"/>
    </location>
</feature>
<sequence length="123" mass="14329">LLLKNKDWIVEQIKVVPIDAGDLKHRNKYKSYMAYRQNSFENLTSFILDLKLNKNFNSRIPIEYDNNRIKTNKNDCLFYTGSVRHWGELQSMVAISHCSGLAGLIHDTRHGIDYFLEPAVNEN</sequence>
<evidence type="ECO:0000313" key="2">
    <source>
        <dbReference type="Proteomes" id="UP000676336"/>
    </source>
</evidence>
<feature type="non-terminal residue" evidence="1">
    <location>
        <position position="1"/>
    </location>
</feature>
<dbReference type="Proteomes" id="UP000676336">
    <property type="component" value="Unassembled WGS sequence"/>
</dbReference>
<reference evidence="1" key="1">
    <citation type="submission" date="2021-02" db="EMBL/GenBank/DDBJ databases">
        <authorList>
            <person name="Nowell W R."/>
        </authorList>
    </citation>
    <scope>NUCLEOTIDE SEQUENCE</scope>
</reference>
<comment type="caution">
    <text evidence="1">The sequence shown here is derived from an EMBL/GenBank/DDBJ whole genome shotgun (WGS) entry which is preliminary data.</text>
</comment>
<evidence type="ECO:0008006" key="3">
    <source>
        <dbReference type="Google" id="ProtNLM"/>
    </source>
</evidence>
<name>A0A8S3K3W0_9BILA</name>
<dbReference type="EMBL" id="CAJOBI010363256">
    <property type="protein sequence ID" value="CAF5227157.1"/>
    <property type="molecule type" value="Genomic_DNA"/>
</dbReference>
<proteinExistence type="predicted"/>
<evidence type="ECO:0000313" key="1">
    <source>
        <dbReference type="EMBL" id="CAF5227157.1"/>
    </source>
</evidence>